<proteinExistence type="predicted"/>
<evidence type="ECO:0000313" key="1">
    <source>
        <dbReference type="EMBL" id="GFZ79101.1"/>
    </source>
</evidence>
<organism evidence="1 2">
    <name type="scientific">Compostibacillus humi</name>
    <dbReference type="NCBI Taxonomy" id="1245525"/>
    <lineage>
        <taxon>Bacteria</taxon>
        <taxon>Bacillati</taxon>
        <taxon>Bacillota</taxon>
        <taxon>Bacilli</taxon>
        <taxon>Bacillales</taxon>
        <taxon>Bacillaceae</taxon>
        <taxon>Compostibacillus</taxon>
    </lineage>
</organism>
<comment type="caution">
    <text evidence="1">The sequence shown here is derived from an EMBL/GenBank/DDBJ whole genome shotgun (WGS) entry which is preliminary data.</text>
</comment>
<dbReference type="AlphaFoldDB" id="A0A8J2TM74"/>
<gene>
    <name evidence="1" type="ORF">GCM10010978_20600</name>
</gene>
<reference evidence="1" key="2">
    <citation type="submission" date="2020-09" db="EMBL/GenBank/DDBJ databases">
        <authorList>
            <person name="Sun Q."/>
            <person name="Zhou Y."/>
        </authorList>
    </citation>
    <scope>NUCLEOTIDE SEQUENCE</scope>
    <source>
        <strain evidence="1">CGMCC 1.12360</strain>
    </source>
</reference>
<name>A0A8J2TM74_9BACI</name>
<dbReference type="RefSeq" id="WP_188392319.1">
    <property type="nucleotide sequence ID" value="NZ_BMEV01000037.1"/>
</dbReference>
<keyword evidence="2" id="KW-1185">Reference proteome</keyword>
<dbReference type="EMBL" id="BMEV01000037">
    <property type="protein sequence ID" value="GFZ79101.1"/>
    <property type="molecule type" value="Genomic_DNA"/>
</dbReference>
<sequence>MFIHIGNGNVILSDKIIAMMDYRTISSSSENSEGMLAEFEKDKEAIGSKRNAKSVIITTDKVYYTSVAVSTLKKRENMLSAIRNMEDFTSESE</sequence>
<reference evidence="1" key="1">
    <citation type="journal article" date="2014" name="Int. J. Syst. Evol. Microbiol.">
        <title>Complete genome sequence of Corynebacterium casei LMG S-19264T (=DSM 44701T), isolated from a smear-ripened cheese.</title>
        <authorList>
            <consortium name="US DOE Joint Genome Institute (JGI-PGF)"/>
            <person name="Walter F."/>
            <person name="Albersmeier A."/>
            <person name="Kalinowski J."/>
            <person name="Ruckert C."/>
        </authorList>
    </citation>
    <scope>NUCLEOTIDE SEQUENCE</scope>
    <source>
        <strain evidence="1">CGMCC 1.12360</strain>
    </source>
</reference>
<accession>A0A8J2TM74</accession>
<evidence type="ECO:0008006" key="3">
    <source>
        <dbReference type="Google" id="ProtNLM"/>
    </source>
</evidence>
<dbReference type="InterPro" id="IPR007169">
    <property type="entry name" value="RemA-like"/>
</dbReference>
<evidence type="ECO:0000313" key="2">
    <source>
        <dbReference type="Proteomes" id="UP000602050"/>
    </source>
</evidence>
<dbReference type="Pfam" id="PF04025">
    <property type="entry name" value="RemA-like"/>
    <property type="match status" value="1"/>
</dbReference>
<dbReference type="NCBIfam" id="NF046065">
    <property type="entry name" value="MtxRegRemB"/>
    <property type="match status" value="1"/>
</dbReference>
<dbReference type="Proteomes" id="UP000602050">
    <property type="component" value="Unassembled WGS sequence"/>
</dbReference>
<protein>
    <recommendedName>
        <fullName evidence="3">DUF370 domain-containing protein</fullName>
    </recommendedName>
</protein>